<evidence type="ECO:0000313" key="4">
    <source>
        <dbReference type="Proteomes" id="UP000062645"/>
    </source>
</evidence>
<dbReference type="KEGG" id="npz:ACX27_08825"/>
<dbReference type="RefSeq" id="WP_062291053.1">
    <property type="nucleotide sequence ID" value="NZ_CP012036.1"/>
</dbReference>
<reference evidence="4" key="1">
    <citation type="submission" date="2015-07" db="EMBL/GenBank/DDBJ databases">
        <title>Genome Of Nitrogen-Fixing Cyanobacterium Nostoc piscinale CENA21 From Solimoes/Amazon River Floodplain Sediments And Comparative Genomics To Uncover Biosynthetic Natural Products Potential.</title>
        <authorList>
            <person name="Leao T.F."/>
            <person name="Leao P.N."/>
            <person name="Guimaraes P.I."/>
            <person name="de Melo A.G.C."/>
            <person name="Ramos R.T.J."/>
            <person name="Silva A."/>
            <person name="Fiore M.F."/>
            <person name="Schneider M.P.C."/>
        </authorList>
    </citation>
    <scope>NUCLEOTIDE SEQUENCE [LARGE SCALE GENOMIC DNA]</scope>
    <source>
        <strain evidence="4">CENA21</strain>
    </source>
</reference>
<dbReference type="Pfam" id="PF14742">
    <property type="entry name" value="GDE_N_bis"/>
    <property type="match status" value="1"/>
</dbReference>
<reference evidence="3 4" key="2">
    <citation type="journal article" date="2016" name="Genome Announc.">
        <title>Draft Genome Sequence of the N2-Fixing Cyanobacterium Nostoc piscinale CENA21, Isolated from the Brazilian Amazon Floodplain.</title>
        <authorList>
            <person name="Leao T."/>
            <person name="Guimaraes P.I."/>
            <person name="de Melo A.G."/>
            <person name="Ramos R.T."/>
            <person name="Leao P.N."/>
            <person name="Silva A."/>
            <person name="Fiore M.F."/>
            <person name="Schneider M.P."/>
        </authorList>
    </citation>
    <scope>NUCLEOTIDE SEQUENCE [LARGE SCALE GENOMIC DNA]</scope>
    <source>
        <strain evidence="3 4">CENA21</strain>
    </source>
</reference>
<feature type="domain" description="Mannosylglycerate hydrolase MGH1-like glycoside hydrolase" evidence="2">
    <location>
        <begin position="443"/>
        <end position="597"/>
    </location>
</feature>
<dbReference type="InterPro" id="IPR032856">
    <property type="entry name" value="GDE_N_bis"/>
</dbReference>
<dbReference type="SUPFAM" id="SSF48208">
    <property type="entry name" value="Six-hairpin glycosidases"/>
    <property type="match status" value="1"/>
</dbReference>
<dbReference type="InterPro" id="IPR054491">
    <property type="entry name" value="MGH1-like_GH"/>
</dbReference>
<gene>
    <name evidence="3" type="ORF">ACX27_08825</name>
</gene>
<dbReference type="EMBL" id="CP012036">
    <property type="protein sequence ID" value="ALF52930.1"/>
    <property type="molecule type" value="Genomic_DNA"/>
</dbReference>
<name>A0A0M5MKT6_9NOSO</name>
<dbReference type="Gene3D" id="1.50.10.10">
    <property type="match status" value="1"/>
</dbReference>
<accession>A0A0M5MKT6</accession>
<dbReference type="PATRIC" id="fig|224013.5.peg.2144"/>
<dbReference type="InterPro" id="IPR008928">
    <property type="entry name" value="6-hairpin_glycosidase_sf"/>
</dbReference>
<dbReference type="InterPro" id="IPR012341">
    <property type="entry name" value="6hp_glycosidase-like_sf"/>
</dbReference>
<evidence type="ECO:0000259" key="2">
    <source>
        <dbReference type="Pfam" id="PF22422"/>
    </source>
</evidence>
<dbReference type="GO" id="GO:0005975">
    <property type="term" value="P:carbohydrate metabolic process"/>
    <property type="evidence" value="ECO:0007669"/>
    <property type="project" value="InterPro"/>
</dbReference>
<dbReference type="Proteomes" id="UP000062645">
    <property type="component" value="Chromosome"/>
</dbReference>
<evidence type="ECO:0000313" key="3">
    <source>
        <dbReference type="EMBL" id="ALF52930.1"/>
    </source>
</evidence>
<evidence type="ECO:0000259" key="1">
    <source>
        <dbReference type="Pfam" id="PF14742"/>
    </source>
</evidence>
<organism evidence="3 4">
    <name type="scientific">Nostoc piscinale CENA21</name>
    <dbReference type="NCBI Taxonomy" id="224013"/>
    <lineage>
        <taxon>Bacteria</taxon>
        <taxon>Bacillati</taxon>
        <taxon>Cyanobacteriota</taxon>
        <taxon>Cyanophyceae</taxon>
        <taxon>Nostocales</taxon>
        <taxon>Nostocaceae</taxon>
        <taxon>Nostoc</taxon>
    </lineage>
</organism>
<dbReference type="Pfam" id="PF22422">
    <property type="entry name" value="MGH1-like_GH"/>
    <property type="match status" value="1"/>
</dbReference>
<protein>
    <submittedName>
        <fullName evidence="3">Amylo-alpha-1,6-glucosidase</fullName>
    </submittedName>
</protein>
<dbReference type="OrthoDB" id="9759959at2"/>
<keyword evidence="4" id="KW-1185">Reference proteome</keyword>
<feature type="domain" description="Putative glycogen debranching enzyme N-terminal" evidence="1">
    <location>
        <begin position="14"/>
        <end position="202"/>
    </location>
</feature>
<sequence length="709" mass="80085">MPTQVTVNPGLITINDGSSFLVTANDGSIDDNQAQGFFVRDTRLISYYEISLNRYQLVLLASSNLDHHTALYQFTNPQIPTVNGNFPAGSLLVTIRRDIIGGMHEDIDITNYHSEPVEFQLMLAIRSDFADIFEVRAKNIVTRGNTETIWKDHVLTTKYCSGSFVRGIVTEPVCSTSGVRYANGRLMFYVVIHPGKTWHTCINFTALANGDILVPQQTCAVSHTTNASKVRDEFLTNATQLQSSNAEIRGFYQQALVDMGALRIEVDDNSHQFWMPAAGIPWFMAVFGRDSVITSLQTMAVYHEFARGTLLRLAQLQAKQLDDWHDAQPGKMLHELRRDELTKLNQLPYNPYYGTVDTTILWIVTLAETYNWNADLSMLDECRSPLAKALNWIDKYGDFDDDGFVEYLTLSSHGLRNQGWKDSGDSIVYPNGKLAEPPIALCEVQGYVYDAWLKAALIYEVWGEQEQANKLRQKAAELYQRFNDRFWMEDEGFYCLGLDNHKQQIKSIASNPGQLLWSGIVPPERAKKLAERLFHADMWCGWGIRTLSSQNQGYNPISYQRGSVWPHDNSIIAAGLKRYGYHKEANHIAEGIFAAASYFQAGRMPELFGGIERRDDNFPVPYPDANIPQAWAAGSIFLLIRSILGLEADAPQRKLKVQPSLPECLPDLELLNLSVGDAKVSLRFWREGEQTKWEVTHTDGELQVIDGEQ</sequence>
<dbReference type="AlphaFoldDB" id="A0A0M5MKT6"/>
<proteinExistence type="predicted"/>
<dbReference type="STRING" id="224013.ACX27_08825"/>